<accession>A0A941CRU4</accession>
<gene>
    <name evidence="4" type="ORF">KC820_00115</name>
</gene>
<feature type="binding site" evidence="2">
    <location>
        <position position="68"/>
    </location>
    <ligand>
        <name>substrate</name>
    </ligand>
</feature>
<comment type="caution">
    <text evidence="4">The sequence shown here is derived from an EMBL/GenBank/DDBJ whole genome shotgun (WGS) entry which is preliminary data.</text>
</comment>
<feature type="binding site" evidence="2">
    <location>
        <begin position="11"/>
        <end position="13"/>
    </location>
    <ligand>
        <name>substrate</name>
    </ligand>
</feature>
<protein>
    <submittedName>
        <fullName evidence="4">Acetyltransferase</fullName>
    </submittedName>
</protein>
<name>A0A941CRU4_9BACI</name>
<dbReference type="CDD" id="cd03360">
    <property type="entry name" value="LbH_AT_putative"/>
    <property type="match status" value="1"/>
</dbReference>
<dbReference type="EMBL" id="JAGSIE010000002">
    <property type="protein sequence ID" value="MBR7552544.1"/>
    <property type="molecule type" value="Genomic_DNA"/>
</dbReference>
<feature type="domain" description="PglD N-terminal" evidence="3">
    <location>
        <begin position="4"/>
        <end position="79"/>
    </location>
</feature>
<feature type="binding site" evidence="2">
    <location>
        <position position="165"/>
    </location>
    <ligand>
        <name>acetyl-CoA</name>
        <dbReference type="ChEBI" id="CHEBI:57288"/>
    </ligand>
</feature>
<evidence type="ECO:0000256" key="1">
    <source>
        <dbReference type="PIRSR" id="PIRSR620019-1"/>
    </source>
</evidence>
<evidence type="ECO:0000256" key="2">
    <source>
        <dbReference type="PIRSR" id="PIRSR620019-2"/>
    </source>
</evidence>
<dbReference type="PANTHER" id="PTHR43300">
    <property type="entry name" value="ACETYLTRANSFERASE"/>
    <property type="match status" value="1"/>
</dbReference>
<evidence type="ECO:0000313" key="4">
    <source>
        <dbReference type="EMBL" id="MBR7552544.1"/>
    </source>
</evidence>
<evidence type="ECO:0000259" key="3">
    <source>
        <dbReference type="Pfam" id="PF17836"/>
    </source>
</evidence>
<sequence>MKNKLLIIGASGHGKVVADIALKMNKWQNVHFLDDDKSIKSSMGLEVIGTSDDVFTHIDDYEIFVGIGNNTTRQRVHEMIETFGASIPVLIHPSAVIGNQVDVGTGTVVMAGVVVNCCTKIGKGCIINTGSTIDHDNNIEDFVHISPGAHLAGTVNVGQGSWLGIGSVVSNNVNITSGCQVGAGSVVVTNITESGIYVGVPTKKIE</sequence>
<dbReference type="PANTHER" id="PTHR43300:SF7">
    <property type="entry name" value="UDP-N-ACETYLBACILLOSAMINE N-ACETYLTRANSFERASE"/>
    <property type="match status" value="1"/>
</dbReference>
<dbReference type="InterPro" id="IPR050179">
    <property type="entry name" value="Trans_hexapeptide_repeat"/>
</dbReference>
<dbReference type="InterPro" id="IPR011004">
    <property type="entry name" value="Trimer_LpxA-like_sf"/>
</dbReference>
<dbReference type="RefSeq" id="WP_212366976.1">
    <property type="nucleotide sequence ID" value="NZ_JAGSIE010000002.1"/>
</dbReference>
<proteinExistence type="predicted"/>
<dbReference type="Pfam" id="PF17836">
    <property type="entry name" value="PglD_N"/>
    <property type="match status" value="1"/>
</dbReference>
<organism evidence="4 5">
    <name type="scientific">Allobacillus saliphilus</name>
    <dbReference type="NCBI Taxonomy" id="2912308"/>
    <lineage>
        <taxon>Bacteria</taxon>
        <taxon>Bacillati</taxon>
        <taxon>Bacillota</taxon>
        <taxon>Bacilli</taxon>
        <taxon>Bacillales</taxon>
        <taxon>Bacillaceae</taxon>
        <taxon>Allobacillus</taxon>
    </lineage>
</organism>
<dbReference type="Proteomes" id="UP000675431">
    <property type="component" value="Unassembled WGS sequence"/>
</dbReference>
<feature type="active site" description="Proton acceptor" evidence="1">
    <location>
        <position position="135"/>
    </location>
</feature>
<feature type="site" description="Increases basicity of active site His" evidence="1">
    <location>
        <position position="136"/>
    </location>
</feature>
<dbReference type="AlphaFoldDB" id="A0A941CRU4"/>
<dbReference type="Gene3D" id="3.40.50.20">
    <property type="match status" value="1"/>
</dbReference>
<dbReference type="SUPFAM" id="SSF51161">
    <property type="entry name" value="Trimeric LpxA-like enzymes"/>
    <property type="match status" value="1"/>
</dbReference>
<dbReference type="InterPro" id="IPR041561">
    <property type="entry name" value="PglD_N"/>
</dbReference>
<feature type="binding site" evidence="2">
    <location>
        <position position="144"/>
    </location>
    <ligand>
        <name>acetyl-CoA</name>
        <dbReference type="ChEBI" id="CHEBI:57288"/>
    </ligand>
</feature>
<dbReference type="Gene3D" id="2.160.10.10">
    <property type="entry name" value="Hexapeptide repeat proteins"/>
    <property type="match status" value="1"/>
</dbReference>
<dbReference type="InterPro" id="IPR020019">
    <property type="entry name" value="AcTrfase_PglD-like"/>
</dbReference>
<evidence type="ECO:0000313" key="5">
    <source>
        <dbReference type="Proteomes" id="UP000675431"/>
    </source>
</evidence>
<keyword evidence="5" id="KW-1185">Reference proteome</keyword>
<reference evidence="4 5" key="1">
    <citation type="submission" date="2021-04" db="EMBL/GenBank/DDBJ databases">
        <title>Allobacillus sp. nov. SKP8-2 isolated from shrimp paste.</title>
        <authorList>
            <person name="Tanasupawat S."/>
            <person name="Yiamsombat S."/>
            <person name="Kanchanasin P."/>
            <person name="Kuncharoen N."/>
        </authorList>
    </citation>
    <scope>NUCLEOTIDE SEQUENCE [LARGE SCALE GENOMIC DNA]</scope>
    <source>
        <strain evidence="4 5">SKP8-2</strain>
    </source>
</reference>
<dbReference type="NCBIfam" id="TIGR03570">
    <property type="entry name" value="NeuD_NnaD"/>
    <property type="match status" value="1"/>
</dbReference>